<reference evidence="1 2" key="1">
    <citation type="submission" date="2016-10" db="EMBL/GenBank/DDBJ databases">
        <authorList>
            <person name="de Groot N.N."/>
        </authorList>
    </citation>
    <scope>NUCLEOTIDE SEQUENCE [LARGE SCALE GENOMIC DNA]</scope>
    <source>
        <strain evidence="1 2">CGMCC 1.7659</strain>
    </source>
</reference>
<evidence type="ECO:0008006" key="3">
    <source>
        <dbReference type="Google" id="ProtNLM"/>
    </source>
</evidence>
<keyword evidence="2" id="KW-1185">Reference proteome</keyword>
<evidence type="ECO:0000313" key="2">
    <source>
        <dbReference type="Proteomes" id="UP000198575"/>
    </source>
</evidence>
<accession>A0A1I4YJT2</accession>
<gene>
    <name evidence="1" type="ORF">SAMN05216289_1187</name>
</gene>
<dbReference type="Proteomes" id="UP000198575">
    <property type="component" value="Unassembled WGS sequence"/>
</dbReference>
<dbReference type="STRING" id="578942.SAMN05216289_1187"/>
<protein>
    <recommendedName>
        <fullName evidence="3">Internalin A</fullName>
    </recommendedName>
</protein>
<dbReference type="Gene3D" id="3.80.10.10">
    <property type="entry name" value="Ribonuclease Inhibitor"/>
    <property type="match status" value="1"/>
</dbReference>
<dbReference type="AlphaFoldDB" id="A0A1I4YJT2"/>
<sequence>MLPALEALRIPANAITDLKALESCKSLRYLQIGTSSSIASIEPLAKLTGLNWLQLDNLKCARNLDPLGSLVGLIGLGFTGAEFKGFTVDSFQPLRYLQNLEWLHLGAVHAVDMSLEPFAALRKLEFLGLGNYFPLAEFAHLSLHLDASVCEWAQPFVRLHSSVLPCRRCNENWKVITSGRGGRALCPTCDSVKLARHVARFNAARGAAAASAFSHGQ</sequence>
<dbReference type="EMBL" id="FOVF01000018">
    <property type="protein sequence ID" value="SFN38305.1"/>
    <property type="molecule type" value="Genomic_DNA"/>
</dbReference>
<evidence type="ECO:0000313" key="1">
    <source>
        <dbReference type="EMBL" id="SFN38305.1"/>
    </source>
</evidence>
<proteinExistence type="predicted"/>
<dbReference type="InterPro" id="IPR032675">
    <property type="entry name" value="LRR_dom_sf"/>
</dbReference>
<organism evidence="1 2">
    <name type="scientific">Dokdonella immobilis</name>
    <dbReference type="NCBI Taxonomy" id="578942"/>
    <lineage>
        <taxon>Bacteria</taxon>
        <taxon>Pseudomonadati</taxon>
        <taxon>Pseudomonadota</taxon>
        <taxon>Gammaproteobacteria</taxon>
        <taxon>Lysobacterales</taxon>
        <taxon>Rhodanobacteraceae</taxon>
        <taxon>Dokdonella</taxon>
    </lineage>
</organism>
<name>A0A1I4YJT2_9GAMM</name>
<dbReference type="SUPFAM" id="SSF52058">
    <property type="entry name" value="L domain-like"/>
    <property type="match status" value="1"/>
</dbReference>